<keyword evidence="8" id="KW-0325">Glycoprotein</keyword>
<keyword evidence="15" id="KW-1185">Reference proteome</keyword>
<dbReference type="InterPro" id="IPR001320">
    <property type="entry name" value="Iontro_rcpt_C"/>
</dbReference>
<dbReference type="Gene3D" id="1.10.287.70">
    <property type="match status" value="1"/>
</dbReference>
<evidence type="ECO:0000256" key="11">
    <source>
        <dbReference type="SAM" id="SignalP"/>
    </source>
</evidence>
<keyword evidence="4 10" id="KW-1133">Transmembrane helix</keyword>
<comment type="caution">
    <text evidence="14">The sequence shown here is derived from an EMBL/GenBank/DDBJ whole genome shotgun (WGS) entry which is preliminary data.</text>
</comment>
<dbReference type="AlphaFoldDB" id="A0A916YR87"/>
<evidence type="ECO:0000256" key="2">
    <source>
        <dbReference type="ARBA" id="ARBA00022448"/>
    </source>
</evidence>
<feature type="signal peptide" evidence="11">
    <location>
        <begin position="1"/>
        <end position="31"/>
    </location>
</feature>
<feature type="chain" id="PRO_5037540558" description="ABC transporter substrate-binding protein" evidence="11">
    <location>
        <begin position="32"/>
        <end position="372"/>
    </location>
</feature>
<evidence type="ECO:0000256" key="5">
    <source>
        <dbReference type="ARBA" id="ARBA00023065"/>
    </source>
</evidence>
<evidence type="ECO:0000313" key="14">
    <source>
        <dbReference type="EMBL" id="GGD57244.1"/>
    </source>
</evidence>
<evidence type="ECO:0000256" key="1">
    <source>
        <dbReference type="ARBA" id="ARBA00004141"/>
    </source>
</evidence>
<dbReference type="Pfam" id="PF00060">
    <property type="entry name" value="Lig_chan"/>
    <property type="match status" value="1"/>
</dbReference>
<accession>A0A916YR87</accession>
<keyword evidence="6 10" id="KW-0472">Membrane</keyword>
<dbReference type="InterPro" id="IPR015683">
    <property type="entry name" value="Ionotropic_Glu_rcpt"/>
</dbReference>
<evidence type="ECO:0000256" key="4">
    <source>
        <dbReference type="ARBA" id="ARBA00022989"/>
    </source>
</evidence>
<dbReference type="Proteomes" id="UP000612349">
    <property type="component" value="Unassembled WGS sequence"/>
</dbReference>
<evidence type="ECO:0000256" key="8">
    <source>
        <dbReference type="ARBA" id="ARBA00023180"/>
    </source>
</evidence>
<evidence type="ECO:0000256" key="3">
    <source>
        <dbReference type="ARBA" id="ARBA00022692"/>
    </source>
</evidence>
<keyword evidence="2" id="KW-0813">Transport</keyword>
<dbReference type="InterPro" id="IPR001638">
    <property type="entry name" value="Solute-binding_3/MltF_N"/>
</dbReference>
<dbReference type="Gene3D" id="3.40.190.10">
    <property type="entry name" value="Periplasmic binding protein-like II"/>
    <property type="match status" value="2"/>
</dbReference>
<dbReference type="SMART" id="SM00079">
    <property type="entry name" value="PBPe"/>
    <property type="match status" value="1"/>
</dbReference>
<dbReference type="SUPFAM" id="SSF53850">
    <property type="entry name" value="Periplasmic binding protein-like II"/>
    <property type="match status" value="1"/>
</dbReference>
<dbReference type="GO" id="GO:0016020">
    <property type="term" value="C:membrane"/>
    <property type="evidence" value="ECO:0007669"/>
    <property type="project" value="UniProtKB-SubCell"/>
</dbReference>
<dbReference type="GO" id="GO:0015276">
    <property type="term" value="F:ligand-gated monoatomic ion channel activity"/>
    <property type="evidence" value="ECO:0007669"/>
    <property type="project" value="InterPro"/>
</dbReference>
<protein>
    <recommendedName>
        <fullName evidence="16">ABC transporter substrate-binding protein</fullName>
    </recommendedName>
</protein>
<gene>
    <name evidence="14" type="ORF">GCM10010990_03070</name>
</gene>
<reference evidence="14" key="1">
    <citation type="journal article" date="2014" name="Int. J. Syst. Evol. Microbiol.">
        <title>Complete genome sequence of Corynebacterium casei LMG S-19264T (=DSM 44701T), isolated from a smear-ripened cheese.</title>
        <authorList>
            <consortium name="US DOE Joint Genome Institute (JGI-PGF)"/>
            <person name="Walter F."/>
            <person name="Albersmeier A."/>
            <person name="Kalinowski J."/>
            <person name="Ruckert C."/>
        </authorList>
    </citation>
    <scope>NUCLEOTIDE SEQUENCE</scope>
    <source>
        <strain evidence="14">CGMCC 1.15360</strain>
    </source>
</reference>
<keyword evidence="3 10" id="KW-0812">Transmembrane</keyword>
<dbReference type="Pfam" id="PF00497">
    <property type="entry name" value="SBP_bac_3"/>
    <property type="match status" value="1"/>
</dbReference>
<feature type="transmembrane region" description="Helical" evidence="10">
    <location>
        <begin position="147"/>
        <end position="173"/>
    </location>
</feature>
<feature type="domain" description="Ionotropic glutamate receptor C-terminal" evidence="13">
    <location>
        <begin position="43"/>
        <end position="362"/>
    </location>
</feature>
<sequence>MLPDMTMKRPWLRLLALLALLLPVLSTPAFAQDPPSSDSSGDTMIVATREAPPFAMRTADGKWEGLAIGLWDEIAQKEGYDYRLVEADLSDMIDGLPRGEYDASVGALTITAEREKQVDFTHAFHSTGFGIAVKSGGPDWLSLLASFFSMSFLMGLAPLILVLGFVGFLFWMAERRRNEEEFPRDIRGLGSGFWFSAVTMTTVGYGDKAPRTPAGKIVALVWMFAALLITSTFTGMLASSLTAGRLGGEISSPADLLDKKVGVIGDSAAEQWLAQDGIASDASFDDASAGLAALEDGEIDAFVHDDPLLRYLLRKSDLGDVRLLPGSFGRQDYGIALPPGSPLRETIDRDLLEQIEGEEWKGMLTRALGDGS</sequence>
<name>A0A916YR87_9SPHN</name>
<keyword evidence="7" id="KW-0675">Receptor</keyword>
<keyword evidence="9" id="KW-0407">Ion channel</keyword>
<evidence type="ECO:0000256" key="9">
    <source>
        <dbReference type="ARBA" id="ARBA00023303"/>
    </source>
</evidence>
<evidence type="ECO:0000259" key="12">
    <source>
        <dbReference type="SMART" id="SM00062"/>
    </source>
</evidence>
<dbReference type="SMART" id="SM00062">
    <property type="entry name" value="PBPb"/>
    <property type="match status" value="1"/>
</dbReference>
<proteinExistence type="predicted"/>
<evidence type="ECO:0000259" key="13">
    <source>
        <dbReference type="SMART" id="SM00079"/>
    </source>
</evidence>
<dbReference type="PANTHER" id="PTHR18966">
    <property type="entry name" value="IONOTROPIC GLUTAMATE RECEPTOR"/>
    <property type="match status" value="1"/>
</dbReference>
<keyword evidence="11" id="KW-0732">Signal</keyword>
<comment type="subcellular location">
    <subcellularLocation>
        <location evidence="1">Membrane</location>
        <topology evidence="1">Multi-pass membrane protein</topology>
    </subcellularLocation>
</comment>
<evidence type="ECO:0008006" key="16">
    <source>
        <dbReference type="Google" id="ProtNLM"/>
    </source>
</evidence>
<dbReference type="SUPFAM" id="SSF81324">
    <property type="entry name" value="Voltage-gated potassium channels"/>
    <property type="match status" value="1"/>
</dbReference>
<evidence type="ECO:0000313" key="15">
    <source>
        <dbReference type="Proteomes" id="UP000612349"/>
    </source>
</evidence>
<feature type="domain" description="Solute-binding protein family 3/N-terminal" evidence="12">
    <location>
        <begin position="43"/>
        <end position="371"/>
    </location>
</feature>
<organism evidence="14 15">
    <name type="scientific">Croceicoccus mobilis</name>
    <dbReference type="NCBI Taxonomy" id="1703339"/>
    <lineage>
        <taxon>Bacteria</taxon>
        <taxon>Pseudomonadati</taxon>
        <taxon>Pseudomonadota</taxon>
        <taxon>Alphaproteobacteria</taxon>
        <taxon>Sphingomonadales</taxon>
        <taxon>Erythrobacteraceae</taxon>
        <taxon>Croceicoccus</taxon>
    </lineage>
</organism>
<keyword evidence="5" id="KW-0406">Ion transport</keyword>
<reference evidence="14" key="2">
    <citation type="submission" date="2020-09" db="EMBL/GenBank/DDBJ databases">
        <authorList>
            <person name="Sun Q."/>
            <person name="Zhou Y."/>
        </authorList>
    </citation>
    <scope>NUCLEOTIDE SEQUENCE</scope>
    <source>
        <strain evidence="14">CGMCC 1.15360</strain>
    </source>
</reference>
<feature type="transmembrane region" description="Helical" evidence="10">
    <location>
        <begin position="217"/>
        <end position="238"/>
    </location>
</feature>
<evidence type="ECO:0000256" key="6">
    <source>
        <dbReference type="ARBA" id="ARBA00023136"/>
    </source>
</evidence>
<dbReference type="EMBL" id="BMIP01000001">
    <property type="protein sequence ID" value="GGD57244.1"/>
    <property type="molecule type" value="Genomic_DNA"/>
</dbReference>
<dbReference type="PRINTS" id="PR00169">
    <property type="entry name" value="KCHANNEL"/>
</dbReference>
<evidence type="ECO:0000256" key="7">
    <source>
        <dbReference type="ARBA" id="ARBA00023170"/>
    </source>
</evidence>
<evidence type="ECO:0000256" key="10">
    <source>
        <dbReference type="SAM" id="Phobius"/>
    </source>
</evidence>